<accession>A0ABS6SBG7</accession>
<keyword evidence="1" id="KW-0732">Signal</keyword>
<dbReference type="PANTHER" id="PTHR36842">
    <property type="entry name" value="PROTEIN TOLB HOMOLOG"/>
    <property type="match status" value="1"/>
</dbReference>
<reference evidence="3 4" key="1">
    <citation type="submission" date="2021-04" db="EMBL/GenBank/DDBJ databases">
        <authorList>
            <person name="Pira H."/>
            <person name="Risdian C."/>
            <person name="Wink J."/>
        </authorList>
    </citation>
    <scope>NUCLEOTIDE SEQUENCE [LARGE SCALE GENOMIC DNA]</scope>
    <source>
        <strain evidence="3 4">WHA3</strain>
    </source>
</reference>
<dbReference type="InterPro" id="IPR011659">
    <property type="entry name" value="WD40"/>
</dbReference>
<dbReference type="PANTHER" id="PTHR36842:SF1">
    <property type="entry name" value="PROTEIN TOLB"/>
    <property type="match status" value="1"/>
</dbReference>
<dbReference type="EMBL" id="JAGSPA010000001">
    <property type="protein sequence ID" value="MBV7255271.1"/>
    <property type="molecule type" value="Genomic_DNA"/>
</dbReference>
<keyword evidence="4" id="KW-1185">Reference proteome</keyword>
<evidence type="ECO:0000256" key="1">
    <source>
        <dbReference type="SAM" id="SignalP"/>
    </source>
</evidence>
<feature type="chain" id="PRO_5045914538" evidence="1">
    <location>
        <begin position="21"/>
        <end position="1092"/>
    </location>
</feature>
<comment type="caution">
    <text evidence="3">The sequence shown here is derived from an EMBL/GenBank/DDBJ whole genome shotgun (WGS) entry which is preliminary data.</text>
</comment>
<feature type="signal peptide" evidence="1">
    <location>
        <begin position="1"/>
        <end position="20"/>
    </location>
</feature>
<name>A0ABS6SBG7_9SPHN</name>
<dbReference type="Pfam" id="PF01979">
    <property type="entry name" value="Amidohydro_1"/>
    <property type="match status" value="1"/>
</dbReference>
<dbReference type="Pfam" id="PF07676">
    <property type="entry name" value="PD40"/>
    <property type="match status" value="4"/>
</dbReference>
<dbReference type="InterPro" id="IPR006680">
    <property type="entry name" value="Amidohydro-rel"/>
</dbReference>
<dbReference type="RefSeq" id="WP_218443546.1">
    <property type="nucleotide sequence ID" value="NZ_JAGSPA010000001.1"/>
</dbReference>
<dbReference type="Proteomes" id="UP000722336">
    <property type="component" value="Unassembled WGS sequence"/>
</dbReference>
<organism evidence="3 4">
    <name type="scientific">Pacificimonas pallii</name>
    <dbReference type="NCBI Taxonomy" id="2827236"/>
    <lineage>
        <taxon>Bacteria</taxon>
        <taxon>Pseudomonadati</taxon>
        <taxon>Pseudomonadota</taxon>
        <taxon>Alphaproteobacteria</taxon>
        <taxon>Sphingomonadales</taxon>
        <taxon>Sphingosinicellaceae</taxon>
        <taxon>Pacificimonas</taxon>
    </lineage>
</organism>
<evidence type="ECO:0000313" key="4">
    <source>
        <dbReference type="Proteomes" id="UP000722336"/>
    </source>
</evidence>
<sequence>MRSALSAFVSGLLIVQPVSAVAGNAASQNSAGMPAAAGKDGWGPWDITQTRQPQHSVSISVDEGSWMSLDVSPDGKTIIFDLLGDLFVMGSGGGTAEMIAGGPAMQRMPRFSPDGDRILFISDRDGWDNVWSADPDGDNPKQLTHYRDHLVMGADWAASDKAIAVSVVEAVYAKSNASQLNLHHLDSGEVEIAVPTPQSNRDVQSPDFSKDGRFVYYTERLTDHYVFYDANHMNFAVKRRDLKTGVSEEIAGGFGGAAAPTLSPNGKALAFVRRIGAKTGLFIIDLESRAQRLVFDGLERDLLADFIQQGGYYPKFAWFPDGKSLAVWHDGKIFRIDAATGGESPIPFRVSATHTVTTRLAPEFDAAPTIVRAKSIRTLAPSPGGDTLAATALGRVWMKDGTGVPVPLTKGDAWEYDPAWSPDGRSLAYVDWNDQSGSRLMVMRPGRGPGRTIASSSGAIRDPAFSPDGSKLVYRIQENDVAMGGFRARTGIYVISAKGGEAKKIQGNGKRPTFSADGEHIIYEAAEGSDRVIRAENINDGSSRDIAHGIGPDTNSLTVSPDQKWVAYRHDTRLFVEPLPGGGDKEMLDGTSAHVLSSTGGTALAWSADSSRIYWTMGETILEARVADLNAPARQTRLDLAVPADVPQGTIALRGAKILTMDEAGTIPRGTVIVSGNRIVAVGAEGQVDIPADAKVIDVTGKVVMPGMLDLHGHVDCCFGKNTMPKVQPSRYAQLAFGITTNFDPYSNHTVTHESAEATLAGRMVGPRWIASGSVAYGRPGKGDASYVPIRSYADALGHVERTKAQGGSFIKSYKQPFRRQRQMLIKAGREAGIMIDSEGESAFYVNLTAILDGATNLEHNLPLENYYDDIVQLMAGAKTHNTPVIMVAYGELYGEDFMYQNERIWDDARLNRFAPEVISSYSPLEPPYGGPPRVRGMTTIHAADELYDIGFRAVSRATKRLADAGVTINAGSHGNIPGLGLHWELVLLAEGGMAPIDVLRTATINGARTIGLGEQLGSITEGKLADIIVLSEDPTTDIRNSRSVAYTMVNGRIYDAETMNEVGNYDRPRKSFYWEVDGVTDPVWDERSAGH</sequence>
<feature type="domain" description="Amidohydrolase-related" evidence="2">
    <location>
        <begin position="827"/>
        <end position="1054"/>
    </location>
</feature>
<evidence type="ECO:0000313" key="3">
    <source>
        <dbReference type="EMBL" id="MBV7255271.1"/>
    </source>
</evidence>
<evidence type="ECO:0000259" key="2">
    <source>
        <dbReference type="Pfam" id="PF01979"/>
    </source>
</evidence>
<protein>
    <submittedName>
        <fullName evidence="3">PD40 domain-containing protein</fullName>
    </submittedName>
</protein>
<gene>
    <name evidence="3" type="ORF">KCG44_00585</name>
</gene>
<proteinExistence type="predicted"/>